<dbReference type="PROSITE" id="PS51683">
    <property type="entry name" value="SAM_OMT_II"/>
    <property type="match status" value="1"/>
</dbReference>
<evidence type="ECO:0000256" key="3">
    <source>
        <dbReference type="ARBA" id="ARBA00022691"/>
    </source>
</evidence>
<dbReference type="InterPro" id="IPR012967">
    <property type="entry name" value="COMT_dimerisation"/>
</dbReference>
<dbReference type="Gene3D" id="3.40.50.150">
    <property type="entry name" value="Vaccinia Virus protein VP39"/>
    <property type="match status" value="1"/>
</dbReference>
<dbReference type="Proteomes" id="UP001172684">
    <property type="component" value="Unassembled WGS sequence"/>
</dbReference>
<dbReference type="Pfam" id="PF08100">
    <property type="entry name" value="Dimerisation"/>
    <property type="match status" value="1"/>
</dbReference>
<evidence type="ECO:0000259" key="5">
    <source>
        <dbReference type="Pfam" id="PF08100"/>
    </source>
</evidence>
<feature type="domain" description="O-methyltransferase C-terminal" evidence="4">
    <location>
        <begin position="195"/>
        <end position="390"/>
    </location>
</feature>
<keyword evidence="3" id="KW-0949">S-adenosyl-L-methionine</keyword>
<dbReference type="InterPro" id="IPR029063">
    <property type="entry name" value="SAM-dependent_MTases_sf"/>
</dbReference>
<dbReference type="InterPro" id="IPR036390">
    <property type="entry name" value="WH_DNA-bd_sf"/>
</dbReference>
<accession>A0ABQ9NFZ5</accession>
<dbReference type="PANTHER" id="PTHR43712">
    <property type="entry name" value="PUTATIVE (AFU_ORTHOLOGUE AFUA_4G14580)-RELATED"/>
    <property type="match status" value="1"/>
</dbReference>
<evidence type="ECO:0000259" key="4">
    <source>
        <dbReference type="Pfam" id="PF00891"/>
    </source>
</evidence>
<dbReference type="EMBL" id="JAPDRL010000124">
    <property type="protein sequence ID" value="KAJ9656506.1"/>
    <property type="molecule type" value="Genomic_DNA"/>
</dbReference>
<protein>
    <recommendedName>
        <fullName evidence="8">O-methyltransferase domain-containing protein</fullName>
    </recommendedName>
</protein>
<feature type="domain" description="O-methyltransferase dimerisation" evidence="5">
    <location>
        <begin position="69"/>
        <end position="137"/>
    </location>
</feature>
<dbReference type="PANTHER" id="PTHR43712:SF5">
    <property type="entry name" value="O-METHYLTRANSFERASE ASQN-RELATED"/>
    <property type="match status" value="1"/>
</dbReference>
<evidence type="ECO:0000256" key="1">
    <source>
        <dbReference type="ARBA" id="ARBA00022603"/>
    </source>
</evidence>
<proteinExistence type="predicted"/>
<reference evidence="6" key="1">
    <citation type="submission" date="2022-10" db="EMBL/GenBank/DDBJ databases">
        <title>Culturing micro-colonial fungi from biological soil crusts in the Mojave desert and describing Neophaeococcomyces mojavensis, and introducing the new genera and species Taxawa tesnikishii.</title>
        <authorList>
            <person name="Kurbessoian T."/>
            <person name="Stajich J.E."/>
        </authorList>
    </citation>
    <scope>NUCLEOTIDE SEQUENCE</scope>
    <source>
        <strain evidence="6">TK_1</strain>
    </source>
</reference>
<gene>
    <name evidence="6" type="ORF">H2201_008519</name>
</gene>
<organism evidence="6 7">
    <name type="scientific">Coniosporium apollinis</name>
    <dbReference type="NCBI Taxonomy" id="61459"/>
    <lineage>
        <taxon>Eukaryota</taxon>
        <taxon>Fungi</taxon>
        <taxon>Dikarya</taxon>
        <taxon>Ascomycota</taxon>
        <taxon>Pezizomycotina</taxon>
        <taxon>Dothideomycetes</taxon>
        <taxon>Dothideomycetes incertae sedis</taxon>
        <taxon>Coniosporium</taxon>
    </lineage>
</organism>
<dbReference type="InterPro" id="IPR016461">
    <property type="entry name" value="COMT-like"/>
</dbReference>
<dbReference type="SUPFAM" id="SSF53335">
    <property type="entry name" value="S-adenosyl-L-methionine-dependent methyltransferases"/>
    <property type="match status" value="1"/>
</dbReference>
<dbReference type="InterPro" id="IPR001077">
    <property type="entry name" value="COMT_C"/>
</dbReference>
<dbReference type="SUPFAM" id="SSF46785">
    <property type="entry name" value="Winged helix' DNA-binding domain"/>
    <property type="match status" value="1"/>
</dbReference>
<evidence type="ECO:0000313" key="6">
    <source>
        <dbReference type="EMBL" id="KAJ9656506.1"/>
    </source>
</evidence>
<keyword evidence="1" id="KW-0489">Methyltransferase</keyword>
<keyword evidence="7" id="KW-1185">Reference proteome</keyword>
<evidence type="ECO:0000313" key="7">
    <source>
        <dbReference type="Proteomes" id="UP001172684"/>
    </source>
</evidence>
<evidence type="ECO:0008006" key="8">
    <source>
        <dbReference type="Google" id="ProtNLM"/>
    </source>
</evidence>
<dbReference type="InterPro" id="IPR036388">
    <property type="entry name" value="WH-like_DNA-bd_sf"/>
</dbReference>
<comment type="caution">
    <text evidence="6">The sequence shown here is derived from an EMBL/GenBank/DDBJ whole genome shotgun (WGS) entry which is preliminary data.</text>
</comment>
<dbReference type="Gene3D" id="1.10.10.10">
    <property type="entry name" value="Winged helix-like DNA-binding domain superfamily/Winged helix DNA-binding domain"/>
    <property type="match status" value="1"/>
</dbReference>
<sequence length="412" mass="45679">MAKTELDNTRAGLRALAEEVLKLTDTYQPAPPDSWATEDPLITKAKELVMQAQSTVDYMGTLTRTTTETVCLRTLLEFNVIQSIPTEGSISASDLEKKTGVDQTLLVRLFRILVNSGAIEQNENGDYSHTHVSANFLHPMVSNMFKQIYETGLGPIVRLPQFLKYQSEITGKVEEPGASRDNTYWNLCTYAVGEHGRSSTFQLMEKDPVKMQEFQSNLGGSAHLHPWVGFYDFSKLATQEEGRIVFVDVGGGHGHAISNILQAHPDIKPEQCVLQDSGAVIDFAQKGNKDLPHEVEKQVHDFFSPNPVKGARAYFMRAIAHDLSDQNTIRVMKQIVPVMERDSKVLIADNIIPEGSQSGNTAVMDMMMMAIGGKERTEKDFKDVIDAAGLKLDGVYRAGEHNTFAIMEASLK</sequence>
<dbReference type="PIRSF" id="PIRSF005739">
    <property type="entry name" value="O-mtase"/>
    <property type="match status" value="1"/>
</dbReference>
<dbReference type="Pfam" id="PF00891">
    <property type="entry name" value="Methyltransf_2"/>
    <property type="match status" value="1"/>
</dbReference>
<keyword evidence="2" id="KW-0808">Transferase</keyword>
<evidence type="ECO:0000256" key="2">
    <source>
        <dbReference type="ARBA" id="ARBA00022679"/>
    </source>
</evidence>
<name>A0ABQ9NFZ5_9PEZI</name>